<keyword evidence="4" id="KW-1185">Reference proteome</keyword>
<gene>
    <name evidence="3" type="ORF">BDV95DRAFT_604126</name>
</gene>
<dbReference type="OrthoDB" id="1432093at2759"/>
<dbReference type="InterPro" id="IPR006941">
    <property type="entry name" value="RNase_CAF1"/>
</dbReference>
<name>A0A7C8IIV1_9PLEO</name>
<dbReference type="GO" id="GO:0000175">
    <property type="term" value="F:3'-5'-RNA exonuclease activity"/>
    <property type="evidence" value="ECO:0007669"/>
    <property type="project" value="TreeGrafter"/>
</dbReference>
<accession>A0A7C8IIV1</accession>
<dbReference type="InterPro" id="IPR051181">
    <property type="entry name" value="CAF1_poly(A)_ribonucleases"/>
</dbReference>
<dbReference type="Pfam" id="PF04857">
    <property type="entry name" value="CAF1"/>
    <property type="match status" value="1"/>
</dbReference>
<dbReference type="InterPro" id="IPR012337">
    <property type="entry name" value="RNaseH-like_sf"/>
</dbReference>
<evidence type="ECO:0000313" key="3">
    <source>
        <dbReference type="EMBL" id="KAF2875370.1"/>
    </source>
</evidence>
<evidence type="ECO:0000256" key="1">
    <source>
        <dbReference type="ARBA" id="ARBA00008372"/>
    </source>
</evidence>
<organism evidence="3 4">
    <name type="scientific">Massariosphaeria phaeospora</name>
    <dbReference type="NCBI Taxonomy" id="100035"/>
    <lineage>
        <taxon>Eukaryota</taxon>
        <taxon>Fungi</taxon>
        <taxon>Dikarya</taxon>
        <taxon>Ascomycota</taxon>
        <taxon>Pezizomycotina</taxon>
        <taxon>Dothideomycetes</taxon>
        <taxon>Pleosporomycetidae</taxon>
        <taxon>Pleosporales</taxon>
        <taxon>Pleosporales incertae sedis</taxon>
        <taxon>Massariosphaeria</taxon>
    </lineage>
</organism>
<evidence type="ECO:0000256" key="2">
    <source>
        <dbReference type="SAM" id="MobiDB-lite"/>
    </source>
</evidence>
<feature type="compositionally biased region" description="Basic and acidic residues" evidence="2">
    <location>
        <begin position="542"/>
        <end position="554"/>
    </location>
</feature>
<dbReference type="GO" id="GO:1990432">
    <property type="term" value="P:siRNA 3'-end processing"/>
    <property type="evidence" value="ECO:0007669"/>
    <property type="project" value="TreeGrafter"/>
</dbReference>
<dbReference type="InterPro" id="IPR036397">
    <property type="entry name" value="RNaseH_sf"/>
</dbReference>
<dbReference type="Gene3D" id="3.30.420.10">
    <property type="entry name" value="Ribonuclease H-like superfamily/Ribonuclease H"/>
    <property type="match status" value="2"/>
</dbReference>
<feature type="region of interest" description="Disordered" evidence="2">
    <location>
        <begin position="434"/>
        <end position="566"/>
    </location>
</feature>
<feature type="compositionally biased region" description="Acidic residues" evidence="2">
    <location>
        <begin position="530"/>
        <end position="541"/>
    </location>
</feature>
<dbReference type="SUPFAM" id="SSF53098">
    <property type="entry name" value="Ribonuclease H-like"/>
    <property type="match status" value="1"/>
</dbReference>
<feature type="compositionally biased region" description="Basic and acidic residues" evidence="2">
    <location>
        <begin position="453"/>
        <end position="468"/>
    </location>
</feature>
<dbReference type="GO" id="GO:0005634">
    <property type="term" value="C:nucleus"/>
    <property type="evidence" value="ECO:0007669"/>
    <property type="project" value="TreeGrafter"/>
</dbReference>
<protein>
    <submittedName>
        <fullName evidence="3">Ribonuclease H-like domain-containing protein</fullName>
    </submittedName>
</protein>
<dbReference type="PANTHER" id="PTHR15092">
    <property type="entry name" value="POLY A -SPECIFIC RIBONUCLEASE/TARGET OF EGR1, MEMBER 1"/>
    <property type="match status" value="1"/>
</dbReference>
<feature type="compositionally biased region" description="Basic residues" evidence="2">
    <location>
        <begin position="493"/>
        <end position="504"/>
    </location>
</feature>
<dbReference type="GO" id="GO:0000289">
    <property type="term" value="P:nuclear-transcribed mRNA poly(A) tail shortening"/>
    <property type="evidence" value="ECO:0007669"/>
    <property type="project" value="TreeGrafter"/>
</dbReference>
<dbReference type="AlphaFoldDB" id="A0A7C8IIV1"/>
<comment type="caution">
    <text evidence="3">The sequence shown here is derived from an EMBL/GenBank/DDBJ whole genome shotgun (WGS) entry which is preliminary data.</text>
</comment>
<sequence length="611" mass="70125">MDVDAASFPHHLFGILLAISEAEFVSFDLEYSGIPSRNPTKPRGDGRRTLEERYVETKAGAEKYQILQVGITCARFDYIANNYVLRPYNINISPLLKERLDIERDICLQTGAVSFLLDNGFQLDLPFTKGVQYLSREEAAWAKNHAYDRFDKKSTVQDLQLKDDDTESLDFVRRAREEIVGWKHNTSWSLHITTSTGFKERPAISAISRFEKRLVHQLVRAEFPDLVSIGRTDHIKIVEFDAQREEDNTKRLKRRTKDQIVRQTGFRWIIEALAKGDVDEIDPLYFARNKEGMVIAADVNNIKSRFDRATQRLKHHQPVLVGHNMFTDLVYLYSAFIGQLPETLQGFCEAIHELFPRIIDTKYLATHAEGDLNASPSLQEIAHKLRMQPLPDIITHAEHSKYHDKDAFHEAGYDSLHTATIMLRLSATLDAEKQAQDPTAALETESNASFKSAVEEHQVVDEEPKLDAEAPLPLIEKPLIEKPEPEPQSSNKEKKKSRKKKAKGSKSVDRKFHTQNLFENLRELSVNPESEPEPEPESEENALEKPEEPPRAWQDEPYVQDTSSWVPIPKIERKPMELIPAFDSDFWKEFGNKLRVYGTQEAVITIADWKE</sequence>
<dbReference type="Proteomes" id="UP000481861">
    <property type="component" value="Unassembled WGS sequence"/>
</dbReference>
<comment type="similarity">
    <text evidence="1">Belongs to the CAF1 family.</text>
</comment>
<dbReference type="PANTHER" id="PTHR15092:SF22">
    <property type="entry name" value="POLY(A)-SPECIFIC RIBONUCLEASE PNLDC1"/>
    <property type="match status" value="1"/>
</dbReference>
<dbReference type="EMBL" id="JAADJZ010000005">
    <property type="protein sequence ID" value="KAF2875370.1"/>
    <property type="molecule type" value="Genomic_DNA"/>
</dbReference>
<proteinExistence type="inferred from homology"/>
<evidence type="ECO:0000313" key="4">
    <source>
        <dbReference type="Proteomes" id="UP000481861"/>
    </source>
</evidence>
<reference evidence="3 4" key="1">
    <citation type="submission" date="2020-01" db="EMBL/GenBank/DDBJ databases">
        <authorList>
            <consortium name="DOE Joint Genome Institute"/>
            <person name="Haridas S."/>
            <person name="Albert R."/>
            <person name="Binder M."/>
            <person name="Bloem J."/>
            <person name="Labutti K."/>
            <person name="Salamov A."/>
            <person name="Andreopoulos B."/>
            <person name="Baker S.E."/>
            <person name="Barry K."/>
            <person name="Bills G."/>
            <person name="Bluhm B.H."/>
            <person name="Cannon C."/>
            <person name="Castanera R."/>
            <person name="Culley D.E."/>
            <person name="Daum C."/>
            <person name="Ezra D."/>
            <person name="Gonzalez J.B."/>
            <person name="Henrissat B."/>
            <person name="Kuo A."/>
            <person name="Liang C."/>
            <person name="Lipzen A."/>
            <person name="Lutzoni F."/>
            <person name="Magnuson J."/>
            <person name="Mondo S."/>
            <person name="Nolan M."/>
            <person name="Ohm R."/>
            <person name="Pangilinan J."/>
            <person name="Park H.-J.H."/>
            <person name="Ramirez L."/>
            <person name="Alfaro M."/>
            <person name="Sun H."/>
            <person name="Tritt A."/>
            <person name="Yoshinaga Y."/>
            <person name="Zwiers L.-H.L."/>
            <person name="Turgeon B.G."/>
            <person name="Goodwin S.B."/>
            <person name="Spatafora J.W."/>
            <person name="Crous P.W."/>
            <person name="Grigoriev I.V."/>
        </authorList>
    </citation>
    <scope>NUCLEOTIDE SEQUENCE [LARGE SCALE GENOMIC DNA]</scope>
    <source>
        <strain evidence="3 4">CBS 611.86</strain>
    </source>
</reference>
<dbReference type="GO" id="GO:0003723">
    <property type="term" value="F:RNA binding"/>
    <property type="evidence" value="ECO:0007669"/>
    <property type="project" value="TreeGrafter"/>
</dbReference>
<dbReference type="GO" id="GO:1990431">
    <property type="term" value="P:priRNA 3'-end processing"/>
    <property type="evidence" value="ECO:0007669"/>
    <property type="project" value="TreeGrafter"/>
</dbReference>